<sequence length="228" mass="26351">MEKISEEESKAVDVMERESKLELKNAELIKAMEVKDEEFKKILNEKNEELKHLEDMNSVLCVKTIQSNLEIQEAYEELLSGMRDLSGEASTIRVKRIGQVDDKPFVKVFEKLFSDKVIQLEQAAMLVSKWEDELSDPAWYPFKLVGTGDTLKEIVDDDDEKLKNLSEEFGEDVKNAVKIALEELNKFNPSGRYVVPMLWNFEHGRKATLKEGISHMTQQIRGLKRKRT</sequence>
<dbReference type="InterPro" id="IPR005379">
    <property type="entry name" value="FDM1-5/IDN2_XH"/>
</dbReference>
<dbReference type="PANTHER" id="PTHR21596">
    <property type="entry name" value="RIBONUCLEASE P SUBUNIT P38"/>
    <property type="match status" value="1"/>
</dbReference>
<protein>
    <recommendedName>
        <fullName evidence="1">Factor of DNA methylation 1-5/IDN2 domain-containing protein</fullName>
    </recommendedName>
</protein>
<feature type="domain" description="Factor of DNA methylation 1-5/IDN2" evidence="1">
    <location>
        <begin position="95"/>
        <end position="226"/>
    </location>
</feature>
<comment type="caution">
    <text evidence="2">The sequence shown here is derived from an EMBL/GenBank/DDBJ whole genome shotgun (WGS) entry which is preliminary data.</text>
</comment>
<proteinExistence type="predicted"/>
<dbReference type="EMBL" id="CAKOAT010112932">
    <property type="protein sequence ID" value="CAH8330155.1"/>
    <property type="molecule type" value="Genomic_DNA"/>
</dbReference>
<keyword evidence="3" id="KW-1185">Reference proteome</keyword>
<dbReference type="Pfam" id="PF03469">
    <property type="entry name" value="XH"/>
    <property type="match status" value="1"/>
</dbReference>
<gene>
    <name evidence="2" type="ORF">ERUC_LOCUS11835</name>
</gene>
<evidence type="ECO:0000313" key="3">
    <source>
        <dbReference type="Proteomes" id="UP001642260"/>
    </source>
</evidence>
<evidence type="ECO:0000259" key="1">
    <source>
        <dbReference type="Pfam" id="PF03469"/>
    </source>
</evidence>
<accession>A0ABC8JKF2</accession>
<reference evidence="2 3" key="1">
    <citation type="submission" date="2022-03" db="EMBL/GenBank/DDBJ databases">
        <authorList>
            <person name="Macdonald S."/>
            <person name="Ahmed S."/>
            <person name="Newling K."/>
        </authorList>
    </citation>
    <scope>NUCLEOTIDE SEQUENCE [LARGE SCALE GENOMIC DNA]</scope>
</reference>
<evidence type="ECO:0000313" key="2">
    <source>
        <dbReference type="EMBL" id="CAH8330155.1"/>
    </source>
</evidence>
<dbReference type="PANTHER" id="PTHR21596:SF70">
    <property type="entry name" value="FACTOR OF DNA METHYLATION 1-5_IDN2 DOMAIN-CONTAINING PROTEIN"/>
    <property type="match status" value="1"/>
</dbReference>
<dbReference type="AlphaFoldDB" id="A0ABC8JKF2"/>
<dbReference type="Proteomes" id="UP001642260">
    <property type="component" value="Unassembled WGS sequence"/>
</dbReference>
<organism evidence="2 3">
    <name type="scientific">Eruca vesicaria subsp. sativa</name>
    <name type="common">Garden rocket</name>
    <name type="synonym">Eruca sativa</name>
    <dbReference type="NCBI Taxonomy" id="29727"/>
    <lineage>
        <taxon>Eukaryota</taxon>
        <taxon>Viridiplantae</taxon>
        <taxon>Streptophyta</taxon>
        <taxon>Embryophyta</taxon>
        <taxon>Tracheophyta</taxon>
        <taxon>Spermatophyta</taxon>
        <taxon>Magnoliopsida</taxon>
        <taxon>eudicotyledons</taxon>
        <taxon>Gunneridae</taxon>
        <taxon>Pentapetalae</taxon>
        <taxon>rosids</taxon>
        <taxon>malvids</taxon>
        <taxon>Brassicales</taxon>
        <taxon>Brassicaceae</taxon>
        <taxon>Brassiceae</taxon>
        <taxon>Eruca</taxon>
    </lineage>
</organism>
<name>A0ABC8JKF2_ERUVS</name>
<dbReference type="InterPro" id="IPR045177">
    <property type="entry name" value="FDM1-5/IDN2"/>
</dbReference>